<evidence type="ECO:0000256" key="1">
    <source>
        <dbReference type="SAM" id="MobiDB-lite"/>
    </source>
</evidence>
<organism evidence="3 4">
    <name type="scientific">Mycolicibacterium iranicum</name>
    <name type="common">Mycobacterium iranicum</name>
    <dbReference type="NCBI Taxonomy" id="912594"/>
    <lineage>
        <taxon>Bacteria</taxon>
        <taxon>Bacillati</taxon>
        <taxon>Actinomycetota</taxon>
        <taxon>Actinomycetes</taxon>
        <taxon>Mycobacteriales</taxon>
        <taxon>Mycobacteriaceae</taxon>
        <taxon>Mycolicibacterium</taxon>
    </lineage>
</organism>
<dbReference type="EMBL" id="JACHVU010000014">
    <property type="protein sequence ID" value="MBB2993175.1"/>
    <property type="molecule type" value="Genomic_DNA"/>
</dbReference>
<evidence type="ECO:0000256" key="2">
    <source>
        <dbReference type="SAM" id="Phobius"/>
    </source>
</evidence>
<evidence type="ECO:0008006" key="5">
    <source>
        <dbReference type="Google" id="ProtNLM"/>
    </source>
</evidence>
<accession>A0A839QF94</accession>
<reference evidence="3 4" key="1">
    <citation type="submission" date="2020-08" db="EMBL/GenBank/DDBJ databases">
        <title>The Agave Microbiome: Exploring the role of microbial communities in plant adaptations to desert environments.</title>
        <authorList>
            <person name="Partida-Martinez L.P."/>
        </authorList>
    </citation>
    <scope>NUCLEOTIDE SEQUENCE [LARGE SCALE GENOMIC DNA]</scope>
    <source>
        <strain evidence="3 4">AT2.18</strain>
    </source>
</reference>
<protein>
    <recommendedName>
        <fullName evidence="5">Serine/threonine protein kinase</fullName>
    </recommendedName>
</protein>
<keyword evidence="4" id="KW-1185">Reference proteome</keyword>
<keyword evidence="2" id="KW-0812">Transmembrane</keyword>
<feature type="region of interest" description="Disordered" evidence="1">
    <location>
        <begin position="51"/>
        <end position="95"/>
    </location>
</feature>
<keyword evidence="2" id="KW-0472">Membrane</keyword>
<sequence>MPTPDDHDPPRRGLFSARGSAISIVVASLATLGVVVVMVNSADDTLHVQTIPAQPNSTSPSAATPATSLPPPTAAPRAPAAPLPPAAPRVPAAASAPPPVPAFAIDAQGFVDSARCSDDQRAVAIARTERSTMVVCEAADGTLEYEGVRLGDGATLRLDDVRPISAGFEARNGGTTYRLSPTELVVITGESLYSRDAIVEYRAG</sequence>
<dbReference type="Proteomes" id="UP000550501">
    <property type="component" value="Unassembled WGS sequence"/>
</dbReference>
<evidence type="ECO:0000313" key="4">
    <source>
        <dbReference type="Proteomes" id="UP000550501"/>
    </source>
</evidence>
<proteinExistence type="predicted"/>
<dbReference type="AlphaFoldDB" id="A0A839QF94"/>
<comment type="caution">
    <text evidence="3">The sequence shown here is derived from an EMBL/GenBank/DDBJ whole genome shotgun (WGS) entry which is preliminary data.</text>
</comment>
<keyword evidence="2" id="KW-1133">Transmembrane helix</keyword>
<feature type="transmembrane region" description="Helical" evidence="2">
    <location>
        <begin position="20"/>
        <end position="39"/>
    </location>
</feature>
<evidence type="ECO:0000313" key="3">
    <source>
        <dbReference type="EMBL" id="MBB2993175.1"/>
    </source>
</evidence>
<dbReference type="RefSeq" id="WP_183472742.1">
    <property type="nucleotide sequence ID" value="NZ_JACHVU010000014.1"/>
</dbReference>
<feature type="compositionally biased region" description="Low complexity" evidence="1">
    <location>
        <begin position="57"/>
        <end position="67"/>
    </location>
</feature>
<feature type="compositionally biased region" description="Pro residues" evidence="1">
    <location>
        <begin position="68"/>
        <end position="88"/>
    </location>
</feature>
<gene>
    <name evidence="3" type="ORF">FHR72_004682</name>
</gene>
<name>A0A839QF94_MYCIR</name>